<evidence type="ECO:0000313" key="3">
    <source>
        <dbReference type="Proteomes" id="UP000177325"/>
    </source>
</evidence>
<feature type="transmembrane region" description="Helical" evidence="1">
    <location>
        <begin position="109"/>
        <end position="131"/>
    </location>
</feature>
<dbReference type="STRING" id="1798525.A3G90_04580"/>
<name>A0A1F6FHF9_9BACT</name>
<feature type="transmembrane region" description="Helical" evidence="1">
    <location>
        <begin position="52"/>
        <end position="70"/>
    </location>
</feature>
<dbReference type="EMBL" id="MFMM01000001">
    <property type="protein sequence ID" value="OGG85300.1"/>
    <property type="molecule type" value="Genomic_DNA"/>
</dbReference>
<sequence>MNKFAWANLALVILYSVFEWRDIAPTGHGFLGGIALAYLFSNADKIMRSKAWPLLIIGTLLVESLLYYGYWQNSELSDHLPFAIASSVFLGSVFAAFMALRFKRGSDFIHVEVLVALAVVLNSLFLVSYLYNLLFK</sequence>
<dbReference type="AlphaFoldDB" id="A0A1F6FHF9"/>
<reference evidence="2 3" key="1">
    <citation type="journal article" date="2016" name="Nat. Commun.">
        <title>Thousands of microbial genomes shed light on interconnected biogeochemical processes in an aquifer system.</title>
        <authorList>
            <person name="Anantharaman K."/>
            <person name="Brown C.T."/>
            <person name="Hug L.A."/>
            <person name="Sharon I."/>
            <person name="Castelle C.J."/>
            <person name="Probst A.J."/>
            <person name="Thomas B.C."/>
            <person name="Singh A."/>
            <person name="Wilkins M.J."/>
            <person name="Karaoz U."/>
            <person name="Brodie E.L."/>
            <person name="Williams K.H."/>
            <person name="Hubbard S.S."/>
            <person name="Banfield J.F."/>
        </authorList>
    </citation>
    <scope>NUCLEOTIDE SEQUENCE [LARGE SCALE GENOMIC DNA]</scope>
</reference>
<dbReference type="Proteomes" id="UP000177325">
    <property type="component" value="Unassembled WGS sequence"/>
</dbReference>
<organism evidence="2 3">
    <name type="scientific">Candidatus Kaiserbacteria bacterium RIFCSPLOWO2_12_FULL_45_26</name>
    <dbReference type="NCBI Taxonomy" id="1798525"/>
    <lineage>
        <taxon>Bacteria</taxon>
        <taxon>Candidatus Kaiseribacteriota</taxon>
    </lineage>
</organism>
<keyword evidence="1" id="KW-0472">Membrane</keyword>
<accession>A0A1F6FHF9</accession>
<keyword evidence="1" id="KW-1133">Transmembrane helix</keyword>
<feature type="transmembrane region" description="Helical" evidence="1">
    <location>
        <begin position="23"/>
        <end position="40"/>
    </location>
</feature>
<protein>
    <submittedName>
        <fullName evidence="2">Uncharacterized protein</fullName>
    </submittedName>
</protein>
<evidence type="ECO:0000313" key="2">
    <source>
        <dbReference type="EMBL" id="OGG85300.1"/>
    </source>
</evidence>
<keyword evidence="1" id="KW-0812">Transmembrane</keyword>
<comment type="caution">
    <text evidence="2">The sequence shown here is derived from an EMBL/GenBank/DDBJ whole genome shotgun (WGS) entry which is preliminary data.</text>
</comment>
<feature type="transmembrane region" description="Helical" evidence="1">
    <location>
        <begin position="82"/>
        <end position="102"/>
    </location>
</feature>
<evidence type="ECO:0000256" key="1">
    <source>
        <dbReference type="SAM" id="Phobius"/>
    </source>
</evidence>
<proteinExistence type="predicted"/>
<gene>
    <name evidence="2" type="ORF">A3G90_04580</name>
</gene>